<evidence type="ECO:0000256" key="4">
    <source>
        <dbReference type="ARBA" id="ARBA00022801"/>
    </source>
</evidence>
<dbReference type="Proteomes" id="UP001596145">
    <property type="component" value="Unassembled WGS sequence"/>
</dbReference>
<evidence type="ECO:0000256" key="5">
    <source>
        <dbReference type="ARBA" id="ARBA00022807"/>
    </source>
</evidence>
<evidence type="ECO:0000256" key="1">
    <source>
        <dbReference type="ARBA" id="ARBA00006641"/>
    </source>
</evidence>
<dbReference type="PIRSF" id="PIRSF015592">
    <property type="entry name" value="Prld-crbxl_pptds"/>
    <property type="match status" value="1"/>
</dbReference>
<comment type="similarity">
    <text evidence="1">Belongs to the peptidase C15 family.</text>
</comment>
<dbReference type="PANTHER" id="PTHR23402">
    <property type="entry name" value="PROTEASE FAMILY C15 PYROGLUTAMYL-PEPTIDASE I-RELATED"/>
    <property type="match status" value="1"/>
</dbReference>
<dbReference type="PRINTS" id="PR00706">
    <property type="entry name" value="PYROGLUPTASE"/>
</dbReference>
<keyword evidence="5" id="KW-0788">Thiol protease</keyword>
<dbReference type="Gene3D" id="3.40.630.20">
    <property type="entry name" value="Peptidase C15, pyroglutamyl peptidase I-like"/>
    <property type="match status" value="1"/>
</dbReference>
<dbReference type="PANTHER" id="PTHR23402:SF1">
    <property type="entry name" value="PYROGLUTAMYL-PEPTIDASE I"/>
    <property type="match status" value="1"/>
</dbReference>
<dbReference type="InterPro" id="IPR016125">
    <property type="entry name" value="Peptidase_C15-like"/>
</dbReference>
<evidence type="ECO:0000313" key="7">
    <source>
        <dbReference type="Proteomes" id="UP001596145"/>
    </source>
</evidence>
<reference evidence="6 7" key="1">
    <citation type="journal article" date="2019" name="Int. J. Syst. Evol. Microbiol.">
        <title>The Global Catalogue of Microorganisms (GCM) 10K type strain sequencing project: providing services to taxonomists for standard genome sequencing and annotation.</title>
        <authorList>
            <consortium name="The Broad Institute Genomics Platform"/>
            <consortium name="The Broad Institute Genome Sequencing Center for Infectious Disease"/>
            <person name="Wu L."/>
            <person name="Ma J."/>
        </authorList>
    </citation>
    <scope>NUCLEOTIDE SEQUENCE [LARGE SCALE GENOMIC DNA]</scope>
    <source>
        <strain evidence="6 7">CGMCC 1.16026</strain>
    </source>
</reference>
<dbReference type="Pfam" id="PF01470">
    <property type="entry name" value="Peptidase_C15"/>
    <property type="match status" value="1"/>
</dbReference>
<evidence type="ECO:0000256" key="3">
    <source>
        <dbReference type="ARBA" id="ARBA00022670"/>
    </source>
</evidence>
<organism evidence="6 7">
    <name type="scientific">Halorubrum glutamatedens</name>
    <dbReference type="NCBI Taxonomy" id="2707018"/>
    <lineage>
        <taxon>Archaea</taxon>
        <taxon>Methanobacteriati</taxon>
        <taxon>Methanobacteriota</taxon>
        <taxon>Stenosarchaea group</taxon>
        <taxon>Halobacteria</taxon>
        <taxon>Halobacteriales</taxon>
        <taxon>Haloferacaceae</taxon>
        <taxon>Halorubrum</taxon>
    </lineage>
</organism>
<evidence type="ECO:0000256" key="2">
    <source>
        <dbReference type="ARBA" id="ARBA00022490"/>
    </source>
</evidence>
<sequence length="213" mass="22935">MTTTLLTGYEPFDDYETNPSETIANRLDGEQIAGSDVVGEVFPVEFEHTNELLCDRINELDPDIVISLGLAPERTAINIERIGINVNSGTGVPDNVGVEPENEPIEADGSDAHFATIPVTKIVRDLADGDIPSRISNTAGTHLCNNALYSVREYAIQNDLDLDSGFIHLPFSPALAIESADAYVSAGTVPPSMPLDLQTEAVRRSIAVATEER</sequence>
<dbReference type="RefSeq" id="WP_122106923.1">
    <property type="nucleotide sequence ID" value="NZ_JBHSKV010000012.1"/>
</dbReference>
<dbReference type="InterPro" id="IPR036440">
    <property type="entry name" value="Peptidase_C15-like_sf"/>
</dbReference>
<keyword evidence="2" id="KW-0963">Cytoplasm</keyword>
<dbReference type="SUPFAM" id="SSF53182">
    <property type="entry name" value="Pyrrolidone carboxyl peptidase (pyroglutamate aminopeptidase)"/>
    <property type="match status" value="1"/>
</dbReference>
<dbReference type="GO" id="GO:0008234">
    <property type="term" value="F:cysteine-type peptidase activity"/>
    <property type="evidence" value="ECO:0007669"/>
    <property type="project" value="UniProtKB-KW"/>
</dbReference>
<proteinExistence type="inferred from homology"/>
<name>A0ABD5QRI8_9EURY</name>
<dbReference type="GO" id="GO:0006508">
    <property type="term" value="P:proteolysis"/>
    <property type="evidence" value="ECO:0007669"/>
    <property type="project" value="UniProtKB-KW"/>
</dbReference>
<dbReference type="EMBL" id="JBHSKV010000012">
    <property type="protein sequence ID" value="MFC5134812.1"/>
    <property type="molecule type" value="Genomic_DNA"/>
</dbReference>
<keyword evidence="7" id="KW-1185">Reference proteome</keyword>
<dbReference type="CDD" id="cd00501">
    <property type="entry name" value="Peptidase_C15"/>
    <property type="match status" value="1"/>
</dbReference>
<keyword evidence="3" id="KW-0645">Protease</keyword>
<keyword evidence="4" id="KW-0378">Hydrolase</keyword>
<accession>A0ABD5QRI8</accession>
<dbReference type="AlphaFoldDB" id="A0ABD5QRI8"/>
<gene>
    <name evidence="6" type="ORF">ACFPJA_08810</name>
</gene>
<dbReference type="InterPro" id="IPR000816">
    <property type="entry name" value="Peptidase_C15"/>
</dbReference>
<evidence type="ECO:0000313" key="6">
    <source>
        <dbReference type="EMBL" id="MFC5134812.1"/>
    </source>
</evidence>
<protein>
    <submittedName>
        <fullName evidence="6">Peptidase</fullName>
    </submittedName>
</protein>
<comment type="caution">
    <text evidence="6">The sequence shown here is derived from an EMBL/GenBank/DDBJ whole genome shotgun (WGS) entry which is preliminary data.</text>
</comment>